<feature type="compositionally biased region" description="Basic and acidic residues" evidence="4">
    <location>
        <begin position="451"/>
        <end position="461"/>
    </location>
</feature>
<dbReference type="Proteomes" id="UP000541558">
    <property type="component" value="Unassembled WGS sequence"/>
</dbReference>
<dbReference type="SMART" id="SM00454">
    <property type="entry name" value="SAM"/>
    <property type="match status" value="1"/>
</dbReference>
<dbReference type="InterPro" id="IPR001660">
    <property type="entry name" value="SAM"/>
</dbReference>
<feature type="region of interest" description="Disordered" evidence="4">
    <location>
        <begin position="1024"/>
        <end position="1057"/>
    </location>
</feature>
<keyword evidence="1 3" id="KW-0728">SH3 domain</keyword>
<proteinExistence type="predicted"/>
<feature type="compositionally biased region" description="Acidic residues" evidence="4">
    <location>
        <begin position="243"/>
        <end position="253"/>
    </location>
</feature>
<feature type="region of interest" description="Disordered" evidence="4">
    <location>
        <begin position="1091"/>
        <end position="1123"/>
    </location>
</feature>
<dbReference type="SMART" id="SM00326">
    <property type="entry name" value="SH3"/>
    <property type="match status" value="1"/>
</dbReference>
<dbReference type="InterPro" id="IPR001452">
    <property type="entry name" value="SH3_domain"/>
</dbReference>
<dbReference type="GO" id="GO:0005802">
    <property type="term" value="C:trans-Golgi network"/>
    <property type="evidence" value="ECO:0007669"/>
    <property type="project" value="TreeGrafter"/>
</dbReference>
<dbReference type="SUPFAM" id="SSF50044">
    <property type="entry name" value="SH3-domain"/>
    <property type="match status" value="1"/>
</dbReference>
<gene>
    <name evidence="8" type="ORF">D9611_002807</name>
</gene>
<feature type="compositionally biased region" description="Low complexity" evidence="4">
    <location>
        <begin position="552"/>
        <end position="565"/>
    </location>
</feature>
<feature type="region of interest" description="Disordered" evidence="4">
    <location>
        <begin position="630"/>
        <end position="877"/>
    </location>
</feature>
<dbReference type="Pfam" id="PF00018">
    <property type="entry name" value="SH3_1"/>
    <property type="match status" value="1"/>
</dbReference>
<dbReference type="CDD" id="cd00174">
    <property type="entry name" value="SH3"/>
    <property type="match status" value="1"/>
</dbReference>
<dbReference type="PANTHER" id="PTHR22902">
    <property type="entry name" value="SESQUIPEDALIAN"/>
    <property type="match status" value="1"/>
</dbReference>
<keyword evidence="9" id="KW-1185">Reference proteome</keyword>
<evidence type="ECO:0000259" key="7">
    <source>
        <dbReference type="PROSITE" id="PS50105"/>
    </source>
</evidence>
<dbReference type="InterPro" id="IPR001849">
    <property type="entry name" value="PH_domain"/>
</dbReference>
<feature type="region of interest" description="Disordered" evidence="4">
    <location>
        <begin position="542"/>
        <end position="579"/>
    </location>
</feature>
<dbReference type="SMART" id="SM00233">
    <property type="entry name" value="PH"/>
    <property type="match status" value="1"/>
</dbReference>
<feature type="region of interest" description="Disordered" evidence="4">
    <location>
        <begin position="374"/>
        <end position="408"/>
    </location>
</feature>
<dbReference type="SUPFAM" id="SSF50729">
    <property type="entry name" value="PH domain-like"/>
    <property type="match status" value="1"/>
</dbReference>
<accession>A0A8H5C106</accession>
<dbReference type="SUPFAM" id="SSF47769">
    <property type="entry name" value="SAM/Pointed domain"/>
    <property type="match status" value="1"/>
</dbReference>
<feature type="compositionally biased region" description="Low complexity" evidence="4">
    <location>
        <begin position="429"/>
        <end position="448"/>
    </location>
</feature>
<feature type="compositionally biased region" description="Basic and acidic residues" evidence="4">
    <location>
        <begin position="721"/>
        <end position="736"/>
    </location>
</feature>
<feature type="domain" description="SH3" evidence="5">
    <location>
        <begin position="1"/>
        <end position="63"/>
    </location>
</feature>
<feature type="compositionally biased region" description="Acidic residues" evidence="4">
    <location>
        <begin position="178"/>
        <end position="197"/>
    </location>
</feature>
<dbReference type="EMBL" id="JAACJK010000109">
    <property type="protein sequence ID" value="KAF5333185.1"/>
    <property type="molecule type" value="Genomic_DNA"/>
</dbReference>
<dbReference type="PANTHER" id="PTHR22902:SF27">
    <property type="entry name" value="PLECKSTRIN HOMOLOGY DOMAIN-CONTAINING FAMILY A MEMBER 3"/>
    <property type="match status" value="1"/>
</dbReference>
<dbReference type="OrthoDB" id="73680at2759"/>
<dbReference type="CDD" id="cd09535">
    <property type="entry name" value="SAM_BOI-like_fungal"/>
    <property type="match status" value="1"/>
</dbReference>
<dbReference type="GO" id="GO:0005829">
    <property type="term" value="C:cytosol"/>
    <property type="evidence" value="ECO:0007669"/>
    <property type="project" value="GOC"/>
</dbReference>
<feature type="region of interest" description="Disordered" evidence="4">
    <location>
        <begin position="157"/>
        <end position="353"/>
    </location>
</feature>
<feature type="compositionally biased region" description="Polar residues" evidence="4">
    <location>
        <begin position="86"/>
        <end position="104"/>
    </location>
</feature>
<dbReference type="InterPro" id="IPR011993">
    <property type="entry name" value="PH-like_dom_sf"/>
</dbReference>
<evidence type="ECO:0000313" key="8">
    <source>
        <dbReference type="EMBL" id="KAF5333185.1"/>
    </source>
</evidence>
<dbReference type="Gene3D" id="2.30.29.30">
    <property type="entry name" value="Pleckstrin-homology domain (PH domain)/Phosphotyrosine-binding domain (PTB)"/>
    <property type="match status" value="1"/>
</dbReference>
<dbReference type="InterPro" id="IPR045188">
    <property type="entry name" value="Boi1/Boi2-like"/>
</dbReference>
<dbReference type="InterPro" id="IPR036028">
    <property type="entry name" value="SH3-like_dom_sf"/>
</dbReference>
<feature type="compositionally biased region" description="Polar residues" evidence="4">
    <location>
        <begin position="808"/>
        <end position="818"/>
    </location>
</feature>
<dbReference type="PRINTS" id="PR00452">
    <property type="entry name" value="SH3DOMAIN"/>
</dbReference>
<feature type="compositionally biased region" description="Polar residues" evidence="4">
    <location>
        <begin position="692"/>
        <end position="704"/>
    </location>
</feature>
<feature type="compositionally biased region" description="Low complexity" evidence="4">
    <location>
        <begin position="58"/>
        <end position="74"/>
    </location>
</feature>
<evidence type="ECO:0000259" key="6">
    <source>
        <dbReference type="PROSITE" id="PS50003"/>
    </source>
</evidence>
<sequence length="1256" mass="135634">MPEYVYALHDFLPEHEDEVSFRAGERIEVIEKDDLYGDGWWQGRNLAGKVGLFPQSYTTPAPPAASDTPVASTSNGDAPTIPGGKTTLQTLTEESEGESPTQPAIASPIPKLPPATFLNGNGSDHELESGEGTATGDGEMMKATLTDVQKAIEQLGRNRVDGDGGRSFSFASTQDGGTESDFDMSDTENLEDTGTEGEDWHKGARQKLAEKARKAIAEAERLEEMMGNNAGERRSTAPPIDVELSDESDEEGDMHDHDRQDFTSSSFQRMHPHIPEEDEDEIVSSPADFEARQRLSQQQAELAAAATAPRQPMASETPAFSQEQEPPTVTREETEVPTATRETFSEAPASPLPIPHAFIPQVIEKSATAPVFYPPSIPSSPPPQENGIAFTPIPPVENKRNSAPTPAANNIPSPIASTHTSAFATFEGTSVSSSTPSISTNPTSAAPTGATEEKKDRKHPNDWTVDEVVDWLRGRGFDQDVCDKFTEQEITGDVLLELDVNVLKSEIGILAFGKRMRIANAIQELRRPPSVSSYEARNDLHTPSSIIHQPLVHSRSVSQSQSHHSFPGTPSYLQHAQSVHSSLGSPMGYSMSSNGIYNTPSEAPQMNGGGLPPSATVGAVPSAAGLGIDSNGKAAKGRPSQLTLSPSDGALKDKVIIERPTIQTPDEDRAHMSDGEVVASSTSVRRRLFGRSQDSSSLSIGGNSRHSRDGLSLAPSSSTKDTSEREKKDDKEKDKAAPSIHTVGSRHRTKKSMDGKSNDRLSIFGTTFGGSLSKGRKPPPSEDTVGDGKSGSVFSRLGGSSIRKASSHRPSTPNSPKSSPIEAKDKSRNVSNATVVGGPAPRPPIMEPVSLSEKPAERTSGERHTLRKRASSGPVSPVAAMAAADPTGNIKSGVSILEQVGTPDHTGWMRKKAVRYNTWKPRYFVLKGEHLYILRSNNKSETRLKGYINIRGYRVTVDETLDPGRYCFRIDHDHDKTHFFSSEEKSVIREWMKAIMKATIGRDYTKPVVSSCNIPTIPLIVAQTMNPAPRPPSPGARDATQKALRRENPNQLSSRDARVLMGLPNTGDSANNERKGVQNFFAEDVAVNGSASTVTTPKASVAPPRPSREMRRGNSTRSTVRSVTSAADESLIDWGNSHLPHSLQVSDTLFGGLALLRIAESIKGKPASPPVPDSAFPVDPMDDKLDGLFRLFDFLLDNDVKMGSVSINDVRQGKRDKIFQLLRALKAWEDKRRALASMASSVTAGSFMAPVQYAGY</sequence>
<dbReference type="GO" id="GO:0055037">
    <property type="term" value="C:recycling endosome"/>
    <property type="evidence" value="ECO:0007669"/>
    <property type="project" value="TreeGrafter"/>
</dbReference>
<dbReference type="Pfam" id="PF07647">
    <property type="entry name" value="SAM_2"/>
    <property type="match status" value="1"/>
</dbReference>
<feature type="region of interest" description="Disordered" evidence="4">
    <location>
        <begin position="58"/>
        <end position="138"/>
    </location>
</feature>
<evidence type="ECO:0000256" key="3">
    <source>
        <dbReference type="PROSITE-ProRule" id="PRU00192"/>
    </source>
</evidence>
<dbReference type="GO" id="GO:0042147">
    <property type="term" value="P:retrograde transport, endosome to Golgi"/>
    <property type="evidence" value="ECO:0007669"/>
    <property type="project" value="TreeGrafter"/>
</dbReference>
<feature type="compositionally biased region" description="Low complexity" evidence="4">
    <location>
        <begin position="294"/>
        <end position="315"/>
    </location>
</feature>
<evidence type="ECO:0000256" key="2">
    <source>
        <dbReference type="ARBA" id="ARBA00022553"/>
    </source>
</evidence>
<dbReference type="PROSITE" id="PS50003">
    <property type="entry name" value="PH_DOMAIN"/>
    <property type="match status" value="1"/>
</dbReference>
<organism evidence="8 9">
    <name type="scientific">Ephemerocybe angulata</name>
    <dbReference type="NCBI Taxonomy" id="980116"/>
    <lineage>
        <taxon>Eukaryota</taxon>
        <taxon>Fungi</taxon>
        <taxon>Dikarya</taxon>
        <taxon>Basidiomycota</taxon>
        <taxon>Agaricomycotina</taxon>
        <taxon>Agaricomycetes</taxon>
        <taxon>Agaricomycetidae</taxon>
        <taxon>Agaricales</taxon>
        <taxon>Agaricineae</taxon>
        <taxon>Psathyrellaceae</taxon>
        <taxon>Ephemerocybe</taxon>
    </lineage>
</organism>
<name>A0A8H5C106_9AGAR</name>
<dbReference type="CDD" id="cd13316">
    <property type="entry name" value="PH_Boi"/>
    <property type="match status" value="1"/>
</dbReference>
<dbReference type="Pfam" id="PF00169">
    <property type="entry name" value="PH"/>
    <property type="match status" value="1"/>
</dbReference>
<dbReference type="Gene3D" id="2.30.30.40">
    <property type="entry name" value="SH3 Domains"/>
    <property type="match status" value="1"/>
</dbReference>
<protein>
    <submittedName>
        <fullName evidence="8">Uncharacterized protein</fullName>
    </submittedName>
</protein>
<dbReference type="GO" id="GO:0001881">
    <property type="term" value="P:receptor recycling"/>
    <property type="evidence" value="ECO:0007669"/>
    <property type="project" value="TreeGrafter"/>
</dbReference>
<feature type="compositionally biased region" description="Basic and acidic residues" evidence="4">
    <location>
        <begin position="854"/>
        <end position="864"/>
    </location>
</feature>
<evidence type="ECO:0000256" key="4">
    <source>
        <dbReference type="SAM" id="MobiDB-lite"/>
    </source>
</evidence>
<feature type="domain" description="PH" evidence="6">
    <location>
        <begin position="902"/>
        <end position="1000"/>
    </location>
</feature>
<evidence type="ECO:0000256" key="1">
    <source>
        <dbReference type="ARBA" id="ARBA00022443"/>
    </source>
</evidence>
<evidence type="ECO:0000313" key="9">
    <source>
        <dbReference type="Proteomes" id="UP000541558"/>
    </source>
</evidence>
<dbReference type="AlphaFoldDB" id="A0A8H5C106"/>
<feature type="region of interest" description="Disordered" evidence="4">
    <location>
        <begin position="427"/>
        <end position="461"/>
    </location>
</feature>
<dbReference type="PROSITE" id="PS50105">
    <property type="entry name" value="SAM_DOMAIN"/>
    <property type="match status" value="1"/>
</dbReference>
<dbReference type="InterPro" id="IPR013761">
    <property type="entry name" value="SAM/pointed_sf"/>
</dbReference>
<feature type="compositionally biased region" description="Pro residues" evidence="4">
    <location>
        <begin position="374"/>
        <end position="384"/>
    </location>
</feature>
<feature type="domain" description="SAM" evidence="7">
    <location>
        <begin position="463"/>
        <end position="528"/>
    </location>
</feature>
<keyword evidence="2" id="KW-0597">Phosphoprotein</keyword>
<dbReference type="PROSITE" id="PS50002">
    <property type="entry name" value="SH3"/>
    <property type="match status" value="1"/>
</dbReference>
<comment type="caution">
    <text evidence="8">The sequence shown here is derived from an EMBL/GenBank/DDBJ whole genome shotgun (WGS) entry which is preliminary data.</text>
</comment>
<evidence type="ECO:0000259" key="5">
    <source>
        <dbReference type="PROSITE" id="PS50002"/>
    </source>
</evidence>
<dbReference type="Gene3D" id="1.10.150.50">
    <property type="entry name" value="Transcription Factor, Ets-1"/>
    <property type="match status" value="1"/>
</dbReference>
<reference evidence="8 9" key="1">
    <citation type="journal article" date="2020" name="ISME J.">
        <title>Uncovering the hidden diversity of litter-decomposition mechanisms in mushroom-forming fungi.</title>
        <authorList>
            <person name="Floudas D."/>
            <person name="Bentzer J."/>
            <person name="Ahren D."/>
            <person name="Johansson T."/>
            <person name="Persson P."/>
            <person name="Tunlid A."/>
        </authorList>
    </citation>
    <scope>NUCLEOTIDE SEQUENCE [LARGE SCALE GENOMIC DNA]</scope>
    <source>
        <strain evidence="8 9">CBS 175.51</strain>
    </source>
</reference>
<dbReference type="GO" id="GO:0005769">
    <property type="term" value="C:early endosome"/>
    <property type="evidence" value="ECO:0007669"/>
    <property type="project" value="TreeGrafter"/>
</dbReference>
<dbReference type="GO" id="GO:0007032">
    <property type="term" value="P:endosome organization"/>
    <property type="evidence" value="ECO:0007669"/>
    <property type="project" value="TreeGrafter"/>
</dbReference>
<feature type="compositionally biased region" description="Basic and acidic residues" evidence="4">
    <location>
        <begin position="198"/>
        <end position="224"/>
    </location>
</feature>